<protein>
    <submittedName>
        <fullName evidence="8">(Mediterranean fruit fly) hypothetical protein</fullName>
    </submittedName>
</protein>
<dbReference type="InterPro" id="IPR036964">
    <property type="entry name" value="RASGEF_cat_dom_sf"/>
</dbReference>
<dbReference type="InterPro" id="IPR044102">
    <property type="entry name" value="SH2_SHEP1/BCAR3/NSP1"/>
</dbReference>
<dbReference type="GO" id="GO:0007264">
    <property type="term" value="P:small GTPase-mediated signal transduction"/>
    <property type="evidence" value="ECO:0007669"/>
    <property type="project" value="InterPro"/>
</dbReference>
<gene>
    <name evidence="8" type="ORF">CCAP1982_LOCUS5390</name>
</gene>
<dbReference type="InterPro" id="IPR023578">
    <property type="entry name" value="Ras_GEF_dom_sf"/>
</dbReference>
<dbReference type="PROSITE" id="PS50009">
    <property type="entry name" value="RASGEF_CAT"/>
    <property type="match status" value="1"/>
</dbReference>
<evidence type="ECO:0000256" key="1">
    <source>
        <dbReference type="ARBA" id="ARBA00022999"/>
    </source>
</evidence>
<dbReference type="PROSITE" id="PS50105">
    <property type="entry name" value="SAM_DOMAIN"/>
    <property type="match status" value="1"/>
</dbReference>
<dbReference type="Pfam" id="PF00017">
    <property type="entry name" value="SH2"/>
    <property type="match status" value="1"/>
</dbReference>
<dbReference type="CDD" id="cd10337">
    <property type="entry name" value="SH2_BCAR3"/>
    <property type="match status" value="1"/>
</dbReference>
<feature type="region of interest" description="Disordered" evidence="4">
    <location>
        <begin position="677"/>
        <end position="696"/>
    </location>
</feature>
<dbReference type="InterPro" id="IPR036860">
    <property type="entry name" value="SH2_dom_sf"/>
</dbReference>
<dbReference type="FunFam" id="1.10.840.10:FF:000015">
    <property type="entry name" value="Uncharacterized protein, isoform A"/>
    <property type="match status" value="1"/>
</dbReference>
<keyword evidence="2" id="KW-0344">Guanine-nucleotide releasing factor</keyword>
<dbReference type="InterPro" id="IPR013761">
    <property type="entry name" value="SAM/pointed_sf"/>
</dbReference>
<dbReference type="Gene3D" id="1.10.840.10">
    <property type="entry name" value="Ras guanine-nucleotide exchange factors catalytic domain"/>
    <property type="match status" value="1"/>
</dbReference>
<dbReference type="EMBL" id="CAJHJT010000012">
    <property type="protein sequence ID" value="CAD6996707.1"/>
    <property type="molecule type" value="Genomic_DNA"/>
</dbReference>
<dbReference type="GO" id="GO:0005085">
    <property type="term" value="F:guanyl-nucleotide exchange factor activity"/>
    <property type="evidence" value="ECO:0007669"/>
    <property type="project" value="UniProtKB-KW"/>
</dbReference>
<dbReference type="InterPro" id="IPR001660">
    <property type="entry name" value="SAM"/>
</dbReference>
<evidence type="ECO:0000259" key="6">
    <source>
        <dbReference type="PROSITE" id="PS50009"/>
    </source>
</evidence>
<feature type="domain" description="SAM" evidence="7">
    <location>
        <begin position="42"/>
        <end position="104"/>
    </location>
</feature>
<dbReference type="SUPFAM" id="SSF55550">
    <property type="entry name" value="SH2 domain"/>
    <property type="match status" value="1"/>
</dbReference>
<accession>A0A811UFP8</accession>
<feature type="region of interest" description="Disordered" evidence="4">
    <location>
        <begin position="629"/>
        <end position="668"/>
    </location>
</feature>
<dbReference type="Gene3D" id="3.30.505.10">
    <property type="entry name" value="SH2 domain"/>
    <property type="match status" value="1"/>
</dbReference>
<evidence type="ECO:0000259" key="5">
    <source>
        <dbReference type="PROSITE" id="PS50001"/>
    </source>
</evidence>
<evidence type="ECO:0000256" key="3">
    <source>
        <dbReference type="PROSITE-ProRule" id="PRU00191"/>
    </source>
</evidence>
<keyword evidence="1 3" id="KW-0727">SH2 domain</keyword>
<dbReference type="SUPFAM" id="SSF47769">
    <property type="entry name" value="SAM/Pointed domain"/>
    <property type="match status" value="1"/>
</dbReference>
<dbReference type="GO" id="GO:0001784">
    <property type="term" value="F:phosphotyrosine residue binding"/>
    <property type="evidence" value="ECO:0007669"/>
    <property type="project" value="InterPro"/>
</dbReference>
<dbReference type="Pfam" id="PF00617">
    <property type="entry name" value="RasGEF"/>
    <property type="match status" value="1"/>
</dbReference>
<proteinExistence type="predicted"/>
<reference evidence="8" key="1">
    <citation type="submission" date="2020-11" db="EMBL/GenBank/DDBJ databases">
        <authorList>
            <person name="Whitehead M."/>
        </authorList>
    </citation>
    <scope>NUCLEOTIDE SEQUENCE</scope>
    <source>
        <strain evidence="8">EGII</strain>
    </source>
</reference>
<dbReference type="PROSITE" id="PS50001">
    <property type="entry name" value="SH2"/>
    <property type="match status" value="1"/>
</dbReference>
<comment type="caution">
    <text evidence="8">The sequence shown here is derived from an EMBL/GenBank/DDBJ whole genome shotgun (WGS) entry which is preliminary data.</text>
</comment>
<evidence type="ECO:0000259" key="7">
    <source>
        <dbReference type="PROSITE" id="PS50105"/>
    </source>
</evidence>
<evidence type="ECO:0000313" key="9">
    <source>
        <dbReference type="Proteomes" id="UP000606786"/>
    </source>
</evidence>
<dbReference type="CDD" id="cd09487">
    <property type="entry name" value="SAM_superfamily"/>
    <property type="match status" value="1"/>
</dbReference>
<feature type="compositionally biased region" description="Low complexity" evidence="4">
    <location>
        <begin position="680"/>
        <end position="695"/>
    </location>
</feature>
<dbReference type="SMART" id="SM00252">
    <property type="entry name" value="SH2"/>
    <property type="match status" value="1"/>
</dbReference>
<dbReference type="Proteomes" id="UP000606786">
    <property type="component" value="Unassembled WGS sequence"/>
</dbReference>
<name>A0A811UFP8_CERCA</name>
<dbReference type="Gene3D" id="1.10.150.50">
    <property type="entry name" value="Transcription Factor, Ets-1"/>
    <property type="match status" value="1"/>
</dbReference>
<dbReference type="InterPro" id="IPR051853">
    <property type="entry name" value="SH2-Ras-GEF_adapter"/>
</dbReference>
<keyword evidence="9" id="KW-1185">Reference proteome</keyword>
<feature type="region of interest" description="Disordered" evidence="4">
    <location>
        <begin position="450"/>
        <end position="497"/>
    </location>
</feature>
<dbReference type="InterPro" id="IPR000980">
    <property type="entry name" value="SH2"/>
</dbReference>
<evidence type="ECO:0000256" key="2">
    <source>
        <dbReference type="PROSITE-ProRule" id="PRU00168"/>
    </source>
</evidence>
<dbReference type="SMART" id="SM00454">
    <property type="entry name" value="SAM"/>
    <property type="match status" value="1"/>
</dbReference>
<dbReference type="SUPFAM" id="SSF48366">
    <property type="entry name" value="Ras GEF"/>
    <property type="match status" value="1"/>
</dbReference>
<organism evidence="8 9">
    <name type="scientific">Ceratitis capitata</name>
    <name type="common">Mediterranean fruit fly</name>
    <name type="synonym">Tephritis capitata</name>
    <dbReference type="NCBI Taxonomy" id="7213"/>
    <lineage>
        <taxon>Eukaryota</taxon>
        <taxon>Metazoa</taxon>
        <taxon>Ecdysozoa</taxon>
        <taxon>Arthropoda</taxon>
        <taxon>Hexapoda</taxon>
        <taxon>Insecta</taxon>
        <taxon>Pterygota</taxon>
        <taxon>Neoptera</taxon>
        <taxon>Endopterygota</taxon>
        <taxon>Diptera</taxon>
        <taxon>Brachycera</taxon>
        <taxon>Muscomorpha</taxon>
        <taxon>Tephritoidea</taxon>
        <taxon>Tephritidae</taxon>
        <taxon>Ceratitis</taxon>
        <taxon>Ceratitis</taxon>
    </lineage>
</organism>
<evidence type="ECO:0000313" key="8">
    <source>
        <dbReference type="EMBL" id="CAD6996707.1"/>
    </source>
</evidence>
<dbReference type="FunFam" id="3.30.505.10:FF:000013">
    <property type="entry name" value="SH2 domain-containing protein 3C isoform X1"/>
    <property type="match status" value="1"/>
</dbReference>
<feature type="compositionally biased region" description="Polar residues" evidence="4">
    <location>
        <begin position="477"/>
        <end position="497"/>
    </location>
</feature>
<dbReference type="PANTHER" id="PTHR14247:SF8">
    <property type="entry name" value="RAS-GEF DOMAIN-CONTAINING PROTEIN"/>
    <property type="match status" value="1"/>
</dbReference>
<dbReference type="SMART" id="SM00147">
    <property type="entry name" value="RasGEF"/>
    <property type="match status" value="1"/>
</dbReference>
<dbReference type="InterPro" id="IPR001895">
    <property type="entry name" value="RASGEF_cat_dom"/>
</dbReference>
<dbReference type="Pfam" id="PF00536">
    <property type="entry name" value="SAM_1"/>
    <property type="match status" value="1"/>
</dbReference>
<dbReference type="AlphaFoldDB" id="A0A811UFP8"/>
<dbReference type="PANTHER" id="PTHR14247">
    <property type="entry name" value="BREAST CANCER ANTI-ESTROGEN RESISTANCE PROTEIN 3 HOMOLOG-LIKE PROTEIN"/>
    <property type="match status" value="1"/>
</dbReference>
<evidence type="ECO:0000256" key="4">
    <source>
        <dbReference type="SAM" id="MobiDB-lite"/>
    </source>
</evidence>
<feature type="domain" description="Ras-GEF" evidence="6">
    <location>
        <begin position="790"/>
        <end position="1046"/>
    </location>
</feature>
<feature type="domain" description="SH2" evidence="5">
    <location>
        <begin position="295"/>
        <end position="394"/>
    </location>
</feature>
<sequence length="1082" mass="119670">MGNVQGRQSVAGDKAQRRGSISWNFRYPLIKRRDQTTLMVYNTKMSVSDWLNLLGLQQYEANFQMENTIEDILDLTDSDLKQKGIRQTSHRTKMLASLIGVQAKFRQSLNIEASTLPRAKTKRKNSCPPVYIDDDSSERALLRHSTSRNSYSNFKNSSKETKRLTFGDVTMIYEELNLPASSTAATTTTVSVKNHYTFESSTPDLYDDAKTPNSNNMDNNGIGGVGSSSLGCGMSGSTASIAGQLLHLQPHQPPAPPNSMTVSTPSSEQQEAIALKKALEWELSLDAKDLRSHAWYHGPLSRQRAEEIVQREGEFLIRDCASQPDNYVLTCRTKTQVLHFVINKILLQPETVYERVQYQFEEDAFDAVPDLITFYVGSGKPISVASGARIQYPCNRTYPLSFYGHKIVGNHLHTQMLAGIRGASPLNSPLSHNGNFRFGSGIITPHVQPQAVHSPMSSPPRVKREIPPRLPSKKQRSQSLTPAHATPTSGVLQTHASESCSSADGIIQATPVASTEIGGNANGFRDVGRRLSNFEKEVLASESSLVVGENINLHSHLEHLAQTGKLHGNGFQTIARCSIATSEVLDHFKFTTHSLPRPNTNNFRGSSVMRISSLARDFGSDAVGLSTSLEGRQIPELPEKPPSPPPKPVRANSQTRKEKEQQQQLAAHRAGIAAIGYHASGSDSGNGSGDSVQSSIPGDCSNELAQHRGVIIKNPRFLSNSTSSATLKSLTEFDAIAAEEQLFTMEIPEFKPVTKFDFENFITLLLPSVDNKPLDGDALTTFKMMLLESGPKVIAEHITRIDIGLLIEELPDDEQRNVLDCCGLEMLTLPCGKVFRADLIERTQCMKLMVAVTILTCQTDLDRAELLSKWIQIAVETKTALGNLFGFCAIMLGLCMPQIQKLEQAWHILRQKYTDSAFTFEAKLRPTLISMNECSNPQAPNTTVPHVLLYALLKDRPIIDIIGINMVNMEERCSLYGTCITAWEAKADDFGMTINFLHLDSARQFLRNLTLYRKNAKILLEESSQRLDELLSDAFRTEFHVKFLWGSKGVTATPEDRHSKLEKVLALMADKFCSVDCNSAAA</sequence>
<dbReference type="OrthoDB" id="2412973at2759"/>